<organism evidence="5 6">
    <name type="scientific">Mongoliitalea lutea</name>
    <dbReference type="NCBI Taxonomy" id="849756"/>
    <lineage>
        <taxon>Bacteria</taxon>
        <taxon>Pseudomonadati</taxon>
        <taxon>Bacteroidota</taxon>
        <taxon>Cytophagia</taxon>
        <taxon>Cytophagales</taxon>
        <taxon>Cyclobacteriaceae</taxon>
        <taxon>Mongoliitalea</taxon>
    </lineage>
</organism>
<comment type="caution">
    <text evidence="5">The sequence shown here is derived from an EMBL/GenBank/DDBJ whole genome shotgun (WGS) entry which is preliminary data.</text>
</comment>
<dbReference type="PANTHER" id="PTHR43685:SF5">
    <property type="entry name" value="GLYCOSYLTRANSFERASE EPSE-RELATED"/>
    <property type="match status" value="1"/>
</dbReference>
<dbReference type="InterPro" id="IPR050834">
    <property type="entry name" value="Glycosyltransf_2"/>
</dbReference>
<name>A0A8J3CWY1_9BACT</name>
<proteinExistence type="inferred from homology"/>
<feature type="domain" description="Glycosyltransferase 2-like" evidence="4">
    <location>
        <begin position="4"/>
        <end position="152"/>
    </location>
</feature>
<keyword evidence="6" id="KW-1185">Reference proteome</keyword>
<dbReference type="InterPro" id="IPR001173">
    <property type="entry name" value="Glyco_trans_2-like"/>
</dbReference>
<keyword evidence="2" id="KW-0328">Glycosyltransferase</keyword>
<dbReference type="Gene3D" id="3.90.550.10">
    <property type="entry name" value="Spore Coat Polysaccharide Biosynthesis Protein SpsA, Chain A"/>
    <property type="match status" value="1"/>
</dbReference>
<dbReference type="Proteomes" id="UP000642809">
    <property type="component" value="Unassembled WGS sequence"/>
</dbReference>
<gene>
    <name evidence="5" type="ORF">GCM10008106_10340</name>
</gene>
<evidence type="ECO:0000259" key="4">
    <source>
        <dbReference type="Pfam" id="PF00535"/>
    </source>
</evidence>
<reference evidence="5" key="2">
    <citation type="submission" date="2020-09" db="EMBL/GenBank/DDBJ databases">
        <authorList>
            <person name="Sun Q."/>
            <person name="Kim S."/>
        </authorList>
    </citation>
    <scope>NUCLEOTIDE SEQUENCE</scope>
    <source>
        <strain evidence="5">KCTC 23224</strain>
    </source>
</reference>
<reference evidence="5" key="1">
    <citation type="journal article" date="2014" name="Int. J. Syst. Evol. Microbiol.">
        <title>Complete genome sequence of Corynebacterium casei LMG S-19264T (=DSM 44701T), isolated from a smear-ripened cheese.</title>
        <authorList>
            <consortium name="US DOE Joint Genome Institute (JGI-PGF)"/>
            <person name="Walter F."/>
            <person name="Albersmeier A."/>
            <person name="Kalinowski J."/>
            <person name="Ruckert C."/>
        </authorList>
    </citation>
    <scope>NUCLEOTIDE SEQUENCE</scope>
    <source>
        <strain evidence="5">KCTC 23224</strain>
    </source>
</reference>
<dbReference type="AlphaFoldDB" id="A0A8J3CWY1"/>
<evidence type="ECO:0000256" key="1">
    <source>
        <dbReference type="ARBA" id="ARBA00006739"/>
    </source>
</evidence>
<dbReference type="PANTHER" id="PTHR43685">
    <property type="entry name" value="GLYCOSYLTRANSFERASE"/>
    <property type="match status" value="1"/>
</dbReference>
<sequence length="262" mass="30892">MSFYGKDNPEYLHEAFKSLEVQTLKPTEIVLIQDGKINSELQRTVLTWEKRLPIKLIVNEKNLGLGLSLKKGLEACSESIVARMDSDDICHPKRFEVQYQFLKENPDISAVGSWIAEFSLNKDKINTYRKLPVDSEELFDFAKKRCPLNHPTVMYRKEDIIFVGSYDNFRFQQDYHLWGRLLNSGYKIYNIPKVLLFMRADNKLFSRRGGLEYFKSEIAVQKYFLKIGFINKFEFVRNYFIRGTVRVVPNFVRKAVYQNLLR</sequence>
<evidence type="ECO:0000256" key="2">
    <source>
        <dbReference type="ARBA" id="ARBA00022676"/>
    </source>
</evidence>
<accession>A0A8J3CWY1</accession>
<keyword evidence="3 5" id="KW-0808">Transferase</keyword>
<dbReference type="GO" id="GO:0016757">
    <property type="term" value="F:glycosyltransferase activity"/>
    <property type="evidence" value="ECO:0007669"/>
    <property type="project" value="UniProtKB-KW"/>
</dbReference>
<dbReference type="Pfam" id="PF00535">
    <property type="entry name" value="Glycos_transf_2"/>
    <property type="match status" value="1"/>
</dbReference>
<evidence type="ECO:0000313" key="5">
    <source>
        <dbReference type="EMBL" id="GHB31483.1"/>
    </source>
</evidence>
<protein>
    <submittedName>
        <fullName evidence="5">Glycosyl transferase</fullName>
    </submittedName>
</protein>
<dbReference type="InterPro" id="IPR029044">
    <property type="entry name" value="Nucleotide-diphossugar_trans"/>
</dbReference>
<dbReference type="EMBL" id="BMYF01000005">
    <property type="protein sequence ID" value="GHB31483.1"/>
    <property type="molecule type" value="Genomic_DNA"/>
</dbReference>
<evidence type="ECO:0000313" key="6">
    <source>
        <dbReference type="Proteomes" id="UP000642809"/>
    </source>
</evidence>
<comment type="similarity">
    <text evidence="1">Belongs to the glycosyltransferase 2 family.</text>
</comment>
<evidence type="ECO:0000256" key="3">
    <source>
        <dbReference type="ARBA" id="ARBA00022679"/>
    </source>
</evidence>
<dbReference type="SUPFAM" id="SSF53448">
    <property type="entry name" value="Nucleotide-diphospho-sugar transferases"/>
    <property type="match status" value="1"/>
</dbReference>